<evidence type="ECO:0000256" key="5">
    <source>
        <dbReference type="ARBA" id="ARBA00022917"/>
    </source>
</evidence>
<evidence type="ECO:0000256" key="9">
    <source>
        <dbReference type="PIRSR" id="PIRSR618319-50"/>
    </source>
</evidence>
<dbReference type="RefSeq" id="WP_159544004.1">
    <property type="nucleotide sequence ID" value="NZ_CP047156.1"/>
</dbReference>
<dbReference type="OrthoDB" id="9787096at2"/>
<dbReference type="GO" id="GO:0001717">
    <property type="term" value="P:conversion of seryl-tRNAsec to selenocys-tRNAsec"/>
    <property type="evidence" value="ECO:0007669"/>
    <property type="project" value="UniProtKB-UniRule"/>
</dbReference>
<dbReference type="InterPro" id="IPR004534">
    <property type="entry name" value="SelA_trans"/>
</dbReference>
<dbReference type="InParanoid" id="A0A7L4YN26"/>
<evidence type="ECO:0000313" key="11">
    <source>
        <dbReference type="EMBL" id="QHB99936.1"/>
    </source>
</evidence>
<comment type="cofactor">
    <cofactor evidence="1 8 9">
        <name>pyridoxal 5'-phosphate</name>
        <dbReference type="ChEBI" id="CHEBI:597326"/>
    </cofactor>
</comment>
<dbReference type="Gene3D" id="3.90.1150.180">
    <property type="match status" value="1"/>
</dbReference>
<dbReference type="InterPro" id="IPR018319">
    <property type="entry name" value="SelA-like"/>
</dbReference>
<keyword evidence="6 8" id="KW-0711">Selenium</keyword>
<dbReference type="GO" id="GO:0001514">
    <property type="term" value="P:selenocysteine incorporation"/>
    <property type="evidence" value="ECO:0007669"/>
    <property type="project" value="UniProtKB-UniRule"/>
</dbReference>
<dbReference type="NCBIfam" id="TIGR00474">
    <property type="entry name" value="selA"/>
    <property type="match status" value="1"/>
</dbReference>
<keyword evidence="4 8" id="KW-0663">Pyridoxal phosphate</keyword>
<comment type="similarity">
    <text evidence="7 8">Belongs to the SelA family.</text>
</comment>
<dbReference type="InterPro" id="IPR015424">
    <property type="entry name" value="PyrdxlP-dep_Trfase"/>
</dbReference>
<keyword evidence="5 8" id="KW-0648">Protein biosynthesis</keyword>
<comment type="subcellular location">
    <subcellularLocation>
        <location evidence="8">Cytoplasm</location>
    </subcellularLocation>
</comment>
<evidence type="ECO:0000313" key="12">
    <source>
        <dbReference type="Proteomes" id="UP000463857"/>
    </source>
</evidence>
<dbReference type="KEGG" id="eke:EK0264_06330"/>
<dbReference type="EC" id="2.9.1.1" evidence="8"/>
<dbReference type="InterPro" id="IPR015421">
    <property type="entry name" value="PyrdxlP-dep_Trfase_major"/>
</dbReference>
<evidence type="ECO:0000259" key="10">
    <source>
        <dbReference type="Pfam" id="PF12390"/>
    </source>
</evidence>
<dbReference type="GO" id="GO:0004125">
    <property type="term" value="F:L-seryl-tRNA(Sec) selenium transferase activity"/>
    <property type="evidence" value="ECO:0007669"/>
    <property type="project" value="UniProtKB-UniRule"/>
</dbReference>
<protein>
    <recommendedName>
        <fullName evidence="8">L-seryl-tRNA(Sec) selenium transferase</fullName>
        <ecNumber evidence="8">2.9.1.1</ecNumber>
    </recommendedName>
    <alternativeName>
        <fullName evidence="8">Selenocysteine synthase</fullName>
        <shortName evidence="8">Sec synthase</shortName>
    </alternativeName>
    <alternativeName>
        <fullName evidence="8">Selenocysteinyl-tRNA(Sec) synthase</fullName>
    </alternativeName>
</protein>
<dbReference type="InterPro" id="IPR025862">
    <property type="entry name" value="SelA_trans_N_dom"/>
</dbReference>
<keyword evidence="3 8" id="KW-0808">Transferase</keyword>
<reference evidence="11 12" key="1">
    <citation type="journal article" date="2018" name="Int. J. Syst. Evol. Microbiol.">
        <title>Epidermidibacterium keratini gen. nov., sp. nov., a member of the family Sporichthyaceae, isolated from keratin epidermis.</title>
        <authorList>
            <person name="Lee D.G."/>
            <person name="Trujillo M.E."/>
            <person name="Kang S."/>
            <person name="Nam J.J."/>
            <person name="Kim Y.J."/>
        </authorList>
    </citation>
    <scope>NUCLEOTIDE SEQUENCE [LARGE SCALE GENOMIC DNA]</scope>
    <source>
        <strain evidence="11 12">EPI-7</strain>
    </source>
</reference>
<dbReference type="PANTHER" id="PTHR32328:SF0">
    <property type="entry name" value="L-SERYL-TRNA(SEC) SELENIUM TRANSFERASE"/>
    <property type="match status" value="1"/>
</dbReference>
<evidence type="ECO:0000256" key="3">
    <source>
        <dbReference type="ARBA" id="ARBA00022679"/>
    </source>
</evidence>
<gene>
    <name evidence="8" type="primary">selA</name>
    <name evidence="11" type="ORF">EK0264_06330</name>
</gene>
<sequence length="433" mass="44994">MTDGSTDTPDPRRATPRTDAVLADPRLEQAVQRLGTDIVKDAVRRAQQQCRDGLISPEYVADTAYAALPAAATGMRRVLNATGIIVHTNLGRAPLSDAARLALEVAAGTTDVELDLATGRRGPRGAGAREALAAAVPEAGGVHVVNNGAAALALVACVLAQGREIVVARGELVEIGDGFRIPELLESVGARLREVGTTNRVRLEDYVAAIGDQTGFVLKVHPSNFRIEGFTSTVDVASLAQLDIPVVADIGSGLLRAHPRLPDEPDASTTLRAGATLVTASGDKLLGGPQCGLMLGDRALVERLRRHPFARALRVDKLTLAALEATLRGPRPPVAAALHASDATLQERAERLAAELGEVASVVRSGGAVGGGGAPGVTLDSWAVALPEQYAEPLRTGDPAVIGRVTGGQLLLDVLALADDDVELVVDAVRRCQ</sequence>
<dbReference type="PANTHER" id="PTHR32328">
    <property type="entry name" value="L-SERYL-TRNA(SEC) SELENIUM TRANSFERASE"/>
    <property type="match status" value="1"/>
</dbReference>
<dbReference type="Proteomes" id="UP000463857">
    <property type="component" value="Chromosome"/>
</dbReference>
<feature type="modified residue" description="N6-(pyridoxal phosphate)lysine" evidence="8 9">
    <location>
        <position position="284"/>
    </location>
</feature>
<evidence type="ECO:0000256" key="6">
    <source>
        <dbReference type="ARBA" id="ARBA00023266"/>
    </source>
</evidence>
<dbReference type="UniPathway" id="UPA00906">
    <property type="reaction ID" value="UER00896"/>
</dbReference>
<comment type="function">
    <text evidence="8">Converts seryl-tRNA(Sec) to selenocysteinyl-tRNA(Sec) required for selenoprotein biosynthesis.</text>
</comment>
<comment type="pathway">
    <text evidence="8">Aminoacyl-tRNA biosynthesis; selenocysteinyl-tRNA(Sec) biosynthesis; selenocysteinyl-tRNA(Sec) from L-seryl-tRNA(Sec) (bacterial route): step 1/1.</text>
</comment>
<dbReference type="Pfam" id="PF03841">
    <property type="entry name" value="SelA"/>
    <property type="match status" value="1"/>
</dbReference>
<dbReference type="EMBL" id="CP047156">
    <property type="protein sequence ID" value="QHB99936.1"/>
    <property type="molecule type" value="Genomic_DNA"/>
</dbReference>
<evidence type="ECO:0000256" key="8">
    <source>
        <dbReference type="HAMAP-Rule" id="MF_00423"/>
    </source>
</evidence>
<evidence type="ECO:0000256" key="4">
    <source>
        <dbReference type="ARBA" id="ARBA00022898"/>
    </source>
</evidence>
<name>A0A7L4YN26_9ACTN</name>
<keyword evidence="2 8" id="KW-0963">Cytoplasm</keyword>
<dbReference type="AlphaFoldDB" id="A0A7L4YN26"/>
<keyword evidence="12" id="KW-1185">Reference proteome</keyword>
<dbReference type="Pfam" id="PF12390">
    <property type="entry name" value="Se-cys_synth_N"/>
    <property type="match status" value="1"/>
</dbReference>
<dbReference type="HAMAP" id="MF_00423">
    <property type="entry name" value="SelA"/>
    <property type="match status" value="1"/>
</dbReference>
<dbReference type="GO" id="GO:0005737">
    <property type="term" value="C:cytoplasm"/>
    <property type="evidence" value="ECO:0007669"/>
    <property type="project" value="UniProtKB-SubCell"/>
</dbReference>
<comment type="catalytic activity">
    <reaction evidence="8">
        <text>L-seryl-tRNA(Sec) + selenophosphate + H(+) = L-selenocysteinyl-tRNA(Sec) + phosphate</text>
        <dbReference type="Rhea" id="RHEA:22728"/>
        <dbReference type="Rhea" id="RHEA-COMP:9742"/>
        <dbReference type="Rhea" id="RHEA-COMP:9743"/>
        <dbReference type="ChEBI" id="CHEBI:15378"/>
        <dbReference type="ChEBI" id="CHEBI:16144"/>
        <dbReference type="ChEBI" id="CHEBI:43474"/>
        <dbReference type="ChEBI" id="CHEBI:78533"/>
        <dbReference type="ChEBI" id="CHEBI:78573"/>
        <dbReference type="EC" id="2.9.1.1"/>
    </reaction>
</comment>
<proteinExistence type="inferred from homology"/>
<organism evidence="11 12">
    <name type="scientific">Epidermidibacterium keratini</name>
    <dbReference type="NCBI Taxonomy" id="1891644"/>
    <lineage>
        <taxon>Bacteria</taxon>
        <taxon>Bacillati</taxon>
        <taxon>Actinomycetota</taxon>
        <taxon>Actinomycetes</taxon>
        <taxon>Sporichthyales</taxon>
        <taxon>Sporichthyaceae</taxon>
        <taxon>Epidermidibacterium</taxon>
    </lineage>
</organism>
<dbReference type="Gene3D" id="3.40.640.10">
    <property type="entry name" value="Type I PLP-dependent aspartate aminotransferase-like (Major domain)"/>
    <property type="match status" value="1"/>
</dbReference>
<evidence type="ECO:0000256" key="1">
    <source>
        <dbReference type="ARBA" id="ARBA00001933"/>
    </source>
</evidence>
<evidence type="ECO:0000256" key="7">
    <source>
        <dbReference type="ARBA" id="ARBA00044507"/>
    </source>
</evidence>
<accession>A0A7L4YN26</accession>
<evidence type="ECO:0000256" key="2">
    <source>
        <dbReference type="ARBA" id="ARBA00022490"/>
    </source>
</evidence>
<dbReference type="SUPFAM" id="SSF53383">
    <property type="entry name" value="PLP-dependent transferases"/>
    <property type="match status" value="1"/>
</dbReference>
<feature type="domain" description="L-seryl-tRNA selenium transferase N-terminal" evidence="10">
    <location>
        <begin position="13"/>
        <end position="51"/>
    </location>
</feature>